<keyword evidence="3" id="KW-0808">Transferase</keyword>
<dbReference type="PANTHER" id="PTHR30492">
    <property type="entry name" value="METHYLGLYOXAL SYNTHASE"/>
    <property type="match status" value="1"/>
</dbReference>
<proteinExistence type="predicted"/>
<evidence type="ECO:0000313" key="3">
    <source>
        <dbReference type="EMBL" id="GBF88835.1"/>
    </source>
</evidence>
<dbReference type="SMART" id="SM00046">
    <property type="entry name" value="DAGKc"/>
    <property type="match status" value="1"/>
</dbReference>
<dbReference type="Proteomes" id="UP000247498">
    <property type="component" value="Unassembled WGS sequence"/>
</dbReference>
<sequence length="458" mass="44983">MLAPSLLRRCTATALRGRRAAASQLPRPAAARAMAQAPAHAPRRPVLIFNPIAGRGDPAAELGAATLRLAAAFGAGGGAGLRVMLTRPDVHAEQLARAALDDGADLIVASGGDGTIAAVAGALRGSGVPLGVLPRGTANAFSVALGIPTHLDDSEFLEHACDVIAGGYAAAVDVALVTTSEVRDAPCILLAGIGFEAEVVEGAGRAMKDALGPMAYMISGGMQLLRQSGNFHAKVTVDGVTHEGDIAALTVANAAPPASVLAHIHVGDCIPDDGLLEVCGYVASDSAAANIAGAASLALGALFSGGAAAAAGADGAEGNGGAAAAARDEERIFGGRHRQVEIECDPPQKVVVDGELLGTTPVSVRVLPGALRVLVPRPGAAPAPAPDGAAPEAAPLELAPRGAASAAAVAAPGATTAEGMAASAAVEARYGAMDRQEGQGGEDEQSVAGGNGQGPQNG</sequence>
<dbReference type="OrthoDB" id="336240at2759"/>
<dbReference type="PROSITE" id="PS50146">
    <property type="entry name" value="DAGK"/>
    <property type="match status" value="1"/>
</dbReference>
<organism evidence="3 4">
    <name type="scientific">Raphidocelis subcapitata</name>
    <dbReference type="NCBI Taxonomy" id="307507"/>
    <lineage>
        <taxon>Eukaryota</taxon>
        <taxon>Viridiplantae</taxon>
        <taxon>Chlorophyta</taxon>
        <taxon>core chlorophytes</taxon>
        <taxon>Chlorophyceae</taxon>
        <taxon>CS clade</taxon>
        <taxon>Sphaeropleales</taxon>
        <taxon>Selenastraceae</taxon>
        <taxon>Raphidocelis</taxon>
    </lineage>
</organism>
<dbReference type="InterPro" id="IPR016064">
    <property type="entry name" value="NAD/diacylglycerol_kinase_sf"/>
</dbReference>
<evidence type="ECO:0000259" key="2">
    <source>
        <dbReference type="PROSITE" id="PS50146"/>
    </source>
</evidence>
<dbReference type="STRING" id="307507.A0A2V0NVJ2"/>
<dbReference type="PANTHER" id="PTHR30492:SF0">
    <property type="entry name" value="METHYLGLYOXAL SYNTHASE"/>
    <property type="match status" value="1"/>
</dbReference>
<dbReference type="GO" id="GO:0019242">
    <property type="term" value="P:methylglyoxal biosynthetic process"/>
    <property type="evidence" value="ECO:0007669"/>
    <property type="project" value="InterPro"/>
</dbReference>
<dbReference type="InParanoid" id="A0A2V0NVJ2"/>
<name>A0A2V0NVJ2_9CHLO</name>
<reference evidence="3 4" key="1">
    <citation type="journal article" date="2018" name="Sci. Rep.">
        <title>Raphidocelis subcapitata (=Pseudokirchneriella subcapitata) provides an insight into genome evolution and environmental adaptations in the Sphaeropleales.</title>
        <authorList>
            <person name="Suzuki S."/>
            <person name="Yamaguchi H."/>
            <person name="Nakajima N."/>
            <person name="Kawachi M."/>
        </authorList>
    </citation>
    <scope>NUCLEOTIDE SEQUENCE [LARGE SCALE GENOMIC DNA]</scope>
    <source>
        <strain evidence="3 4">NIES-35</strain>
    </source>
</reference>
<keyword evidence="4" id="KW-1185">Reference proteome</keyword>
<dbReference type="AlphaFoldDB" id="A0A2V0NVJ2"/>
<dbReference type="GO" id="GO:0008929">
    <property type="term" value="F:methylglyoxal synthase activity"/>
    <property type="evidence" value="ECO:0007669"/>
    <property type="project" value="InterPro"/>
</dbReference>
<dbReference type="Pfam" id="PF00781">
    <property type="entry name" value="DAGK_cat"/>
    <property type="match status" value="1"/>
</dbReference>
<dbReference type="GO" id="GO:0016301">
    <property type="term" value="F:kinase activity"/>
    <property type="evidence" value="ECO:0007669"/>
    <property type="project" value="UniProtKB-KW"/>
</dbReference>
<dbReference type="GO" id="GO:0005829">
    <property type="term" value="C:cytosol"/>
    <property type="evidence" value="ECO:0007669"/>
    <property type="project" value="TreeGrafter"/>
</dbReference>
<dbReference type="EMBL" id="BDRX01000006">
    <property type="protein sequence ID" value="GBF88835.1"/>
    <property type="molecule type" value="Genomic_DNA"/>
</dbReference>
<dbReference type="InterPro" id="IPR017438">
    <property type="entry name" value="ATP-NAD_kinase_N"/>
</dbReference>
<feature type="domain" description="DAGKc" evidence="2">
    <location>
        <begin position="40"/>
        <end position="181"/>
    </location>
</feature>
<feature type="region of interest" description="Disordered" evidence="1">
    <location>
        <begin position="431"/>
        <end position="458"/>
    </location>
</feature>
<dbReference type="InterPro" id="IPR001206">
    <property type="entry name" value="Diacylglycerol_kinase_cat_dom"/>
</dbReference>
<dbReference type="Gene3D" id="2.60.200.40">
    <property type="match status" value="1"/>
</dbReference>
<comment type="caution">
    <text evidence="3">The sequence shown here is derived from an EMBL/GenBank/DDBJ whole genome shotgun (WGS) entry which is preliminary data.</text>
</comment>
<keyword evidence="3" id="KW-0418">Kinase</keyword>
<protein>
    <submittedName>
        <fullName evidence="3">Lipid kinase</fullName>
    </submittedName>
</protein>
<evidence type="ECO:0000256" key="1">
    <source>
        <dbReference type="SAM" id="MobiDB-lite"/>
    </source>
</evidence>
<dbReference type="Gene3D" id="3.40.50.10330">
    <property type="entry name" value="Probable inorganic polyphosphate/atp-NAD kinase, domain 1"/>
    <property type="match status" value="1"/>
</dbReference>
<accession>A0A2V0NVJ2</accession>
<dbReference type="InterPro" id="IPR004363">
    <property type="entry name" value="Methylgl_synth"/>
</dbReference>
<feature type="compositionally biased region" description="Gly residues" evidence="1">
    <location>
        <begin position="449"/>
        <end position="458"/>
    </location>
</feature>
<evidence type="ECO:0000313" key="4">
    <source>
        <dbReference type="Proteomes" id="UP000247498"/>
    </source>
</evidence>
<gene>
    <name evidence="3" type="ORF">Rsub_01736</name>
</gene>
<dbReference type="SUPFAM" id="SSF111331">
    <property type="entry name" value="NAD kinase/diacylglycerol kinase-like"/>
    <property type="match status" value="1"/>
</dbReference>